<dbReference type="GO" id="GO:0030527">
    <property type="term" value="F:structural constituent of chromatin"/>
    <property type="evidence" value="ECO:0007669"/>
    <property type="project" value="InterPro"/>
</dbReference>
<dbReference type="Proteomes" id="UP000298429">
    <property type="component" value="Unassembled WGS sequence"/>
</dbReference>
<gene>
    <name evidence="2" type="ORF">EHQ76_13655</name>
</gene>
<accession>A0A5F2B0V2</accession>
<dbReference type="GO" id="GO:0003677">
    <property type="term" value="F:DNA binding"/>
    <property type="evidence" value="ECO:0007669"/>
    <property type="project" value="InterPro"/>
</dbReference>
<reference evidence="2 3" key="1">
    <citation type="journal article" date="2019" name="PLoS Negl. Trop. Dis.">
        <title>Revisiting the worldwide diversity of Leptospira species in the environment.</title>
        <authorList>
            <person name="Vincent A.T."/>
            <person name="Schiettekatte O."/>
            <person name="Bourhy P."/>
            <person name="Veyrier F.J."/>
            <person name="Picardeau M."/>
        </authorList>
    </citation>
    <scope>NUCLEOTIDE SEQUENCE [LARGE SCALE GENOMIC DNA]</scope>
    <source>
        <strain evidence="2 3">201702444</strain>
    </source>
</reference>
<dbReference type="AlphaFoldDB" id="A0A5F2B0V2"/>
<organism evidence="2 3">
    <name type="scientific">Leptospira barantonii</name>
    <dbReference type="NCBI Taxonomy" id="2023184"/>
    <lineage>
        <taxon>Bacteria</taxon>
        <taxon>Pseudomonadati</taxon>
        <taxon>Spirochaetota</taxon>
        <taxon>Spirochaetia</taxon>
        <taxon>Leptospirales</taxon>
        <taxon>Leptospiraceae</taxon>
        <taxon>Leptospira</taxon>
    </lineage>
</organism>
<comment type="caution">
    <text evidence="2">The sequence shown here is derived from an EMBL/GenBank/DDBJ whole genome shotgun (WGS) entry which is preliminary data.</text>
</comment>
<dbReference type="EMBL" id="RQGN01000071">
    <property type="protein sequence ID" value="TGL98072.1"/>
    <property type="molecule type" value="Genomic_DNA"/>
</dbReference>
<evidence type="ECO:0000256" key="1">
    <source>
        <dbReference type="SAM" id="MobiDB-lite"/>
    </source>
</evidence>
<dbReference type="PRINTS" id="PR00624">
    <property type="entry name" value="HISTONEH5"/>
</dbReference>
<dbReference type="OrthoDB" id="345893at2"/>
<dbReference type="GO" id="GO:0000786">
    <property type="term" value="C:nucleosome"/>
    <property type="evidence" value="ECO:0007669"/>
    <property type="project" value="InterPro"/>
</dbReference>
<dbReference type="RefSeq" id="WP_135671423.1">
    <property type="nucleotide sequence ID" value="NZ_RQGN01000071.1"/>
</dbReference>
<name>A0A5F2B0V2_9LEPT</name>
<evidence type="ECO:0000313" key="2">
    <source>
        <dbReference type="EMBL" id="TGL98072.1"/>
    </source>
</evidence>
<sequence length="213" mass="23951">MADSSIVQKLDARLIEDGILDKAFEDDYSLVHQKLNEEFRKTGRSAQPEANFELGDKILREWLHGLARQGASQDKLTSYLRCGLAHLSYDFIESANEGMETSDIDELIGRALVSFKNRDFEKSFFRSNEGDKAVVERVTAKKKAAVKKAAKKKAAKKKAAKKKVAKKKSAPKKKKTAKKKVAKKKVAKKKAPKKTAKKKTAKKKTSKKKTKKR</sequence>
<proteinExistence type="predicted"/>
<protein>
    <submittedName>
        <fullName evidence="2">Uncharacterized protein</fullName>
    </submittedName>
</protein>
<feature type="region of interest" description="Disordered" evidence="1">
    <location>
        <begin position="146"/>
        <end position="213"/>
    </location>
</feature>
<evidence type="ECO:0000313" key="3">
    <source>
        <dbReference type="Proteomes" id="UP000298429"/>
    </source>
</evidence>
<dbReference type="InterPro" id="IPR005819">
    <property type="entry name" value="H1/H5"/>
</dbReference>
<dbReference type="GO" id="GO:0006334">
    <property type="term" value="P:nucleosome assembly"/>
    <property type="evidence" value="ECO:0007669"/>
    <property type="project" value="InterPro"/>
</dbReference>